<dbReference type="InterPro" id="IPR004358">
    <property type="entry name" value="Sig_transdc_His_kin-like_C"/>
</dbReference>
<dbReference type="GO" id="GO:0016020">
    <property type="term" value="C:membrane"/>
    <property type="evidence" value="ECO:0007669"/>
    <property type="project" value="UniProtKB-SubCell"/>
</dbReference>
<name>A0A845QKF8_9FIRM</name>
<evidence type="ECO:0000256" key="4">
    <source>
        <dbReference type="ARBA" id="ARBA00022553"/>
    </source>
</evidence>
<keyword evidence="7" id="KW-0902">Two-component regulatory system</keyword>
<evidence type="ECO:0000256" key="7">
    <source>
        <dbReference type="ARBA" id="ARBA00023012"/>
    </source>
</evidence>
<gene>
    <name evidence="12" type="ORF">D0435_13585</name>
</gene>
<evidence type="ECO:0000256" key="3">
    <source>
        <dbReference type="ARBA" id="ARBA00012438"/>
    </source>
</evidence>
<feature type="domain" description="Histidine kinase" evidence="10">
    <location>
        <begin position="275"/>
        <end position="492"/>
    </location>
</feature>
<dbReference type="Pfam" id="PF00512">
    <property type="entry name" value="HisKA"/>
    <property type="match status" value="1"/>
</dbReference>
<dbReference type="InterPro" id="IPR003661">
    <property type="entry name" value="HisK_dim/P_dom"/>
</dbReference>
<proteinExistence type="predicted"/>
<dbReference type="RefSeq" id="WP_160202969.1">
    <property type="nucleotide sequence ID" value="NZ_QXWK01000031.1"/>
</dbReference>
<dbReference type="AlphaFoldDB" id="A0A845QKF8"/>
<dbReference type="InterPro" id="IPR005467">
    <property type="entry name" value="His_kinase_dom"/>
</dbReference>
<comment type="subcellular location">
    <subcellularLocation>
        <location evidence="2">Membrane</location>
    </subcellularLocation>
</comment>
<evidence type="ECO:0000256" key="8">
    <source>
        <dbReference type="ARBA" id="ARBA00023136"/>
    </source>
</evidence>
<comment type="catalytic activity">
    <reaction evidence="1">
        <text>ATP + protein L-histidine = ADP + protein N-phospho-L-histidine.</text>
        <dbReference type="EC" id="2.7.13.3"/>
    </reaction>
</comment>
<keyword evidence="9" id="KW-0812">Transmembrane</keyword>
<keyword evidence="6 12" id="KW-0418">Kinase</keyword>
<evidence type="ECO:0000256" key="2">
    <source>
        <dbReference type="ARBA" id="ARBA00004370"/>
    </source>
</evidence>
<dbReference type="PANTHER" id="PTHR43711">
    <property type="entry name" value="TWO-COMPONENT HISTIDINE KINASE"/>
    <property type="match status" value="1"/>
</dbReference>
<dbReference type="CDD" id="cd00082">
    <property type="entry name" value="HisKA"/>
    <property type="match status" value="1"/>
</dbReference>
<comment type="caution">
    <text evidence="12">The sequence shown here is derived from an EMBL/GenBank/DDBJ whole genome shotgun (WGS) entry which is preliminary data.</text>
</comment>
<dbReference type="InterPro" id="IPR003594">
    <property type="entry name" value="HATPase_dom"/>
</dbReference>
<sequence>MNLKNRFDFKSIRFKLWIYFIGFAMLLIGLIWFLQIFFLNNYYDHMKTGEITKIANIVIDAYEDSGKNLYRLTEVLDDIYVTNEDIYIQVDSVDGSVQIAPSYKDHISLYRYKYNLQMQTLLTKLKESPLNKVATISEDTNPLTGEKTKTLGYACYLSSPSVLLPDSSGSSELVMYIFSPLYPVKSTVSILRVQLIYITIIATLLALALALYLARRISRPIKNITHSAAEMGKGHYGIKFQGGHYSEITDLANTLTNASRELEKTDMYQKDLIANVSHDLRTPLTMIKSYAEMIRDLSGNNPKKRDAHLAVIIDETDRLNILVNDMLNLSRMQNRTISLERTNFDLKATAESLLASYDLLAEQEGYKIKFNCSAPMIVNGDEARIKQVLSNLITNAVKYCGEDMVIIINLKKAGRKVRCEVIDHGAGIAPDEINHVWERYYKSSTHHVRPTDGSGLGLSIVKEILTLHKANYGVNSKLGKGSTFWFELDLVKQDRSFFYKS</sequence>
<dbReference type="Gene3D" id="6.10.340.10">
    <property type="match status" value="1"/>
</dbReference>
<dbReference type="Proteomes" id="UP000446866">
    <property type="component" value="Unassembled WGS sequence"/>
</dbReference>
<evidence type="ECO:0000259" key="11">
    <source>
        <dbReference type="PROSITE" id="PS50885"/>
    </source>
</evidence>
<organism evidence="12 13">
    <name type="scientific">Anaerotruncus colihominis</name>
    <dbReference type="NCBI Taxonomy" id="169435"/>
    <lineage>
        <taxon>Bacteria</taxon>
        <taxon>Bacillati</taxon>
        <taxon>Bacillota</taxon>
        <taxon>Clostridia</taxon>
        <taxon>Eubacteriales</taxon>
        <taxon>Oscillospiraceae</taxon>
        <taxon>Anaerotruncus</taxon>
    </lineage>
</organism>
<keyword evidence="4" id="KW-0597">Phosphoprotein</keyword>
<dbReference type="InterPro" id="IPR050736">
    <property type="entry name" value="Sensor_HK_Regulatory"/>
</dbReference>
<dbReference type="PROSITE" id="PS50885">
    <property type="entry name" value="HAMP"/>
    <property type="match status" value="1"/>
</dbReference>
<dbReference type="SUPFAM" id="SSF55874">
    <property type="entry name" value="ATPase domain of HSP90 chaperone/DNA topoisomerase II/histidine kinase"/>
    <property type="match status" value="1"/>
</dbReference>
<reference evidence="12 13" key="1">
    <citation type="submission" date="2018-08" db="EMBL/GenBank/DDBJ databases">
        <title>Murine metabolic-syndrome-specific gut microbial biobank.</title>
        <authorList>
            <person name="Liu C."/>
        </authorList>
    </citation>
    <scope>NUCLEOTIDE SEQUENCE [LARGE SCALE GENOMIC DNA]</scope>
    <source>
        <strain evidence="12 13">28</strain>
    </source>
</reference>
<dbReference type="SMART" id="SM00387">
    <property type="entry name" value="HATPase_c"/>
    <property type="match status" value="1"/>
</dbReference>
<dbReference type="EMBL" id="QXWK01000031">
    <property type="protein sequence ID" value="NBH62682.1"/>
    <property type="molecule type" value="Genomic_DNA"/>
</dbReference>
<evidence type="ECO:0000256" key="9">
    <source>
        <dbReference type="SAM" id="Phobius"/>
    </source>
</evidence>
<evidence type="ECO:0000313" key="12">
    <source>
        <dbReference type="EMBL" id="NBH62682.1"/>
    </source>
</evidence>
<dbReference type="FunFam" id="3.30.565.10:FF:000006">
    <property type="entry name" value="Sensor histidine kinase WalK"/>
    <property type="match status" value="1"/>
</dbReference>
<dbReference type="PANTHER" id="PTHR43711:SF1">
    <property type="entry name" value="HISTIDINE KINASE 1"/>
    <property type="match status" value="1"/>
</dbReference>
<evidence type="ECO:0000256" key="6">
    <source>
        <dbReference type="ARBA" id="ARBA00022777"/>
    </source>
</evidence>
<protein>
    <recommendedName>
        <fullName evidence="3">histidine kinase</fullName>
        <ecNumber evidence="3">2.7.13.3</ecNumber>
    </recommendedName>
</protein>
<dbReference type="Gene3D" id="3.30.565.10">
    <property type="entry name" value="Histidine kinase-like ATPase, C-terminal domain"/>
    <property type="match status" value="1"/>
</dbReference>
<evidence type="ECO:0000313" key="13">
    <source>
        <dbReference type="Proteomes" id="UP000446866"/>
    </source>
</evidence>
<dbReference type="InterPro" id="IPR003660">
    <property type="entry name" value="HAMP_dom"/>
</dbReference>
<feature type="transmembrane region" description="Helical" evidence="9">
    <location>
        <begin position="16"/>
        <end position="38"/>
    </location>
</feature>
<dbReference type="PROSITE" id="PS50109">
    <property type="entry name" value="HIS_KIN"/>
    <property type="match status" value="1"/>
</dbReference>
<evidence type="ECO:0000259" key="10">
    <source>
        <dbReference type="PROSITE" id="PS50109"/>
    </source>
</evidence>
<dbReference type="SMART" id="SM00388">
    <property type="entry name" value="HisKA"/>
    <property type="match status" value="1"/>
</dbReference>
<dbReference type="Pfam" id="PF02518">
    <property type="entry name" value="HATPase_c"/>
    <property type="match status" value="1"/>
</dbReference>
<evidence type="ECO:0000256" key="5">
    <source>
        <dbReference type="ARBA" id="ARBA00022679"/>
    </source>
</evidence>
<keyword evidence="9" id="KW-1133">Transmembrane helix</keyword>
<feature type="domain" description="HAMP" evidence="11">
    <location>
        <begin position="215"/>
        <end position="267"/>
    </location>
</feature>
<dbReference type="Gene3D" id="1.10.287.130">
    <property type="match status" value="1"/>
</dbReference>
<feature type="transmembrane region" description="Helical" evidence="9">
    <location>
        <begin position="195"/>
        <end position="214"/>
    </location>
</feature>
<accession>A0A845QKF8</accession>
<dbReference type="SUPFAM" id="SSF47384">
    <property type="entry name" value="Homodimeric domain of signal transducing histidine kinase"/>
    <property type="match status" value="1"/>
</dbReference>
<evidence type="ECO:0000256" key="1">
    <source>
        <dbReference type="ARBA" id="ARBA00000085"/>
    </source>
</evidence>
<keyword evidence="8 9" id="KW-0472">Membrane</keyword>
<dbReference type="Pfam" id="PF00672">
    <property type="entry name" value="HAMP"/>
    <property type="match status" value="1"/>
</dbReference>
<dbReference type="EC" id="2.7.13.3" evidence="3"/>
<dbReference type="FunFam" id="1.10.287.130:FF:000001">
    <property type="entry name" value="Two-component sensor histidine kinase"/>
    <property type="match status" value="1"/>
</dbReference>
<dbReference type="InterPro" id="IPR036890">
    <property type="entry name" value="HATPase_C_sf"/>
</dbReference>
<dbReference type="PRINTS" id="PR00344">
    <property type="entry name" value="BCTRLSENSOR"/>
</dbReference>
<keyword evidence="13" id="KW-1185">Reference proteome</keyword>
<keyword evidence="5" id="KW-0808">Transferase</keyword>
<dbReference type="GO" id="GO:0000155">
    <property type="term" value="F:phosphorelay sensor kinase activity"/>
    <property type="evidence" value="ECO:0007669"/>
    <property type="project" value="InterPro"/>
</dbReference>
<dbReference type="InterPro" id="IPR036097">
    <property type="entry name" value="HisK_dim/P_sf"/>
</dbReference>